<reference evidence="3" key="1">
    <citation type="journal article" date="2010" name="Genome Biol.">
        <title>Genome sequence of the necrotrophic plant pathogen Pythium ultimum reveals original pathogenicity mechanisms and effector repertoire.</title>
        <authorList>
            <person name="Levesque C.A."/>
            <person name="Brouwer H."/>
            <person name="Cano L."/>
            <person name="Hamilton J.P."/>
            <person name="Holt C."/>
            <person name="Huitema E."/>
            <person name="Raffaele S."/>
            <person name="Robideau G.P."/>
            <person name="Thines M."/>
            <person name="Win J."/>
            <person name="Zerillo M.M."/>
            <person name="Beakes G.W."/>
            <person name="Boore J.L."/>
            <person name="Busam D."/>
            <person name="Dumas B."/>
            <person name="Ferriera S."/>
            <person name="Fuerstenberg S.I."/>
            <person name="Gachon C.M."/>
            <person name="Gaulin E."/>
            <person name="Govers F."/>
            <person name="Grenville-Briggs L."/>
            <person name="Horner N."/>
            <person name="Hostetler J."/>
            <person name="Jiang R.H."/>
            <person name="Johnson J."/>
            <person name="Krajaejun T."/>
            <person name="Lin H."/>
            <person name="Meijer H.J."/>
            <person name="Moore B."/>
            <person name="Morris P."/>
            <person name="Phuntmart V."/>
            <person name="Puiu D."/>
            <person name="Shetty J."/>
            <person name="Stajich J.E."/>
            <person name="Tripathy S."/>
            <person name="Wawra S."/>
            <person name="van West P."/>
            <person name="Whitty B.R."/>
            <person name="Coutinho P.M."/>
            <person name="Henrissat B."/>
            <person name="Martin F."/>
            <person name="Thomas P.D."/>
            <person name="Tyler B.M."/>
            <person name="De Vries R.P."/>
            <person name="Kamoun S."/>
            <person name="Yandell M."/>
            <person name="Tisserat N."/>
            <person name="Buell C.R."/>
        </authorList>
    </citation>
    <scope>NUCLEOTIDE SEQUENCE</scope>
    <source>
        <strain evidence="3">DAOM:BR144</strain>
    </source>
</reference>
<evidence type="ECO:0000313" key="3">
    <source>
        <dbReference type="Proteomes" id="UP000019132"/>
    </source>
</evidence>
<keyword evidence="1" id="KW-0812">Transmembrane</keyword>
<evidence type="ECO:0000256" key="1">
    <source>
        <dbReference type="SAM" id="Phobius"/>
    </source>
</evidence>
<keyword evidence="1" id="KW-1133">Transmembrane helix</keyword>
<dbReference type="VEuPathDB" id="FungiDB:PYU1_G014303"/>
<keyword evidence="1" id="KW-0472">Membrane</keyword>
<evidence type="ECO:0000313" key="2">
    <source>
        <dbReference type="EnsemblProtists" id="PYU1_T014333"/>
    </source>
</evidence>
<dbReference type="InParanoid" id="K3XAT4"/>
<feature type="transmembrane region" description="Helical" evidence="1">
    <location>
        <begin position="59"/>
        <end position="75"/>
    </location>
</feature>
<dbReference type="STRING" id="431595.K3XAT4"/>
<name>K3XAT4_GLOUD</name>
<dbReference type="HOGENOM" id="CLU_2351312_0_0_1"/>
<dbReference type="EnsemblProtists" id="PYU1_T014333">
    <property type="protein sequence ID" value="PYU1_T014333"/>
    <property type="gene ID" value="PYU1_G014303"/>
</dbReference>
<dbReference type="AlphaFoldDB" id="K3XAT4"/>
<accession>K3XAT4</accession>
<proteinExistence type="predicted"/>
<sequence length="97" mass="10351">MDADAAKSYVEALLESWWPSIVSGADSSAGAAAVTSSATANSLDAILDNLVELLQSDDFLILVLMVALGVVLYIRSERQYLGDPMPQPGQQQQQVPQ</sequence>
<dbReference type="Proteomes" id="UP000019132">
    <property type="component" value="Unassembled WGS sequence"/>
</dbReference>
<organism evidence="2 3">
    <name type="scientific">Globisporangium ultimum (strain ATCC 200006 / CBS 805.95 / DAOM BR144)</name>
    <name type="common">Pythium ultimum</name>
    <dbReference type="NCBI Taxonomy" id="431595"/>
    <lineage>
        <taxon>Eukaryota</taxon>
        <taxon>Sar</taxon>
        <taxon>Stramenopiles</taxon>
        <taxon>Oomycota</taxon>
        <taxon>Peronosporomycetes</taxon>
        <taxon>Pythiales</taxon>
        <taxon>Pythiaceae</taxon>
        <taxon>Globisporangium</taxon>
    </lineage>
</organism>
<keyword evidence="3" id="KW-1185">Reference proteome</keyword>
<protein>
    <submittedName>
        <fullName evidence="2">Uncharacterized protein</fullName>
    </submittedName>
</protein>
<dbReference type="EMBL" id="GL376566">
    <property type="status" value="NOT_ANNOTATED_CDS"/>
    <property type="molecule type" value="Genomic_DNA"/>
</dbReference>
<reference evidence="2" key="3">
    <citation type="submission" date="2015-02" db="UniProtKB">
        <authorList>
            <consortium name="EnsemblProtists"/>
        </authorList>
    </citation>
    <scope>IDENTIFICATION</scope>
    <source>
        <strain evidence="2">DAOM BR144</strain>
    </source>
</reference>
<reference evidence="3" key="2">
    <citation type="submission" date="2010-04" db="EMBL/GenBank/DDBJ databases">
        <authorList>
            <person name="Buell R."/>
            <person name="Hamilton J."/>
            <person name="Hostetler J."/>
        </authorList>
    </citation>
    <scope>NUCLEOTIDE SEQUENCE [LARGE SCALE GENOMIC DNA]</scope>
    <source>
        <strain evidence="3">DAOM:BR144</strain>
    </source>
</reference>